<gene>
    <name evidence="2" type="ORF">RHS01_09672</name>
</gene>
<protein>
    <submittedName>
        <fullName evidence="2">EGF domain, unclasssified subfamily</fullName>
    </submittedName>
</protein>
<dbReference type="InterPro" id="IPR009030">
    <property type="entry name" value="Growth_fac_rcpt_cys_sf"/>
</dbReference>
<dbReference type="Proteomes" id="UP000614334">
    <property type="component" value="Unassembled WGS sequence"/>
</dbReference>
<sequence length="1019" mass="107337">MEAVIGRLAAESIQGGRERARLVSVLHDLSLCLSVRAGTRCLGRGVLSDPMYSRHLQHHPSGASFSSVILLPGTYSSDSAASKLVSVSGPPSTPSGIIISNSSSFPYTVSVSSGALAFGANHYVGDSILVALSSNLSSPRLPASVAVPPNIAVTFRSASSQSSLVIFASVPDTAQLPLTAPDLAFSAVQSTSCSPACASGGACTANGTCACAQGFRVSCEQCAPGFFGPTCQKCQDTCCDDGMAGSGKCLGSKNKTSSDICGCDKGTCGSDGRCTCNAGWASPTSGQNSTVKCSVCAPGFFQDASGECQGCTACASPSGVCTTCKANFSPDSNDRTKCVPSTGSTTTTCPDGQFLDPATSTCSSCSPICKTCTGPLSSSASRVGPANLWAQGVDVLLSVRVESARVQSWSRIMPRGYAMLALQPVLLAPSHPFLSFRLPPRSPAPLVFQASYSRPLNDVNVPVRQEPLSVPKMDSRVLRAMDLVPNASEMLHFALPVREVAARWMGRTTCLSCHADCATCSGPVPPNARPARLLVLSNHQTEDVSRLRPAAHNLFSTRRPERVGRAMPDVQVAQERADKCVPRARTFATSTKTTTTVGLSPLHGALVGTSSIGFLVIGLLFWRRRARKQRAERTAAFADNLPDHDAGRGKWEWGRVWRMRREEGWFSGLKLLVRGWVRVVGEGDRCRRRSKVANLHPRREAPDTFVFDRPVVPAGPGTGKSWWRDQDQDRQSMDSERGKATEGVYGKINPESHFARTLSSVSGGRLGGLLSSAETPEAERMEPDMTGASAHTFGVAPTIARTPSLGSQKGGPVGLASNPTGSSISQRSNHLALNHTGSDIQAGNWMLPDHTGMEFPSHFTGSVATQNTGFGTHPAQANSTMPLVGQQTGISSVPSHLTGNSSVVFHHTGSSNSLSPHPTGASILVPQAGTQTTPRAPLAYAPFLESSINPQPRQPIRDGSNINPFSRTLTVTPRPGNEMLMMSPPPHGIPSSPVWPEPLEGRIGMARASGPAVSAEVGR</sequence>
<feature type="region of interest" description="Disordered" evidence="1">
    <location>
        <begin position="802"/>
        <end position="825"/>
    </location>
</feature>
<comment type="caution">
    <text evidence="2">The sequence shown here is derived from an EMBL/GenBank/DDBJ whole genome shotgun (WGS) entry which is preliminary data.</text>
</comment>
<feature type="compositionally biased region" description="Basic and acidic residues" evidence="1">
    <location>
        <begin position="722"/>
        <end position="740"/>
    </location>
</feature>
<evidence type="ECO:0000256" key="1">
    <source>
        <dbReference type="SAM" id="MobiDB-lite"/>
    </source>
</evidence>
<proteinExistence type="predicted"/>
<dbReference type="AlphaFoldDB" id="A0A8H7I8D8"/>
<organism evidence="2 3">
    <name type="scientific">Rhizoctonia solani</name>
    <dbReference type="NCBI Taxonomy" id="456999"/>
    <lineage>
        <taxon>Eukaryota</taxon>
        <taxon>Fungi</taxon>
        <taxon>Dikarya</taxon>
        <taxon>Basidiomycota</taxon>
        <taxon>Agaricomycotina</taxon>
        <taxon>Agaricomycetes</taxon>
        <taxon>Cantharellales</taxon>
        <taxon>Ceratobasidiaceae</taxon>
        <taxon>Rhizoctonia</taxon>
    </lineage>
</organism>
<feature type="compositionally biased region" description="Polar residues" evidence="1">
    <location>
        <begin position="960"/>
        <end position="971"/>
    </location>
</feature>
<evidence type="ECO:0000313" key="3">
    <source>
        <dbReference type="Proteomes" id="UP000614334"/>
    </source>
</evidence>
<name>A0A8H7I8D8_9AGAM</name>
<reference evidence="2" key="1">
    <citation type="submission" date="2020-09" db="EMBL/GenBank/DDBJ databases">
        <title>Comparative genome analyses of four rice-infecting Rhizoctonia solani isolates reveal extensive enrichment of homogalacturonan modification genes.</title>
        <authorList>
            <person name="Lee D.-Y."/>
            <person name="Jeon J."/>
            <person name="Kim K.-T."/>
            <person name="Cheong K."/>
            <person name="Song H."/>
            <person name="Choi G."/>
            <person name="Ko J."/>
            <person name="Opiyo S.O."/>
            <person name="Zuo S."/>
            <person name="Madhav S."/>
            <person name="Lee Y.-H."/>
            <person name="Wang G.-L."/>
        </authorList>
    </citation>
    <scope>NUCLEOTIDE SEQUENCE</scope>
    <source>
        <strain evidence="2">AG1-IA B2</strain>
    </source>
</reference>
<dbReference type="EMBL" id="JACYCF010000023">
    <property type="protein sequence ID" value="KAF8749927.1"/>
    <property type="molecule type" value="Genomic_DNA"/>
</dbReference>
<evidence type="ECO:0000313" key="2">
    <source>
        <dbReference type="EMBL" id="KAF8749927.1"/>
    </source>
</evidence>
<dbReference type="SUPFAM" id="SSF57184">
    <property type="entry name" value="Growth factor receptor domain"/>
    <property type="match status" value="1"/>
</dbReference>
<feature type="region of interest" description="Disordered" evidence="1">
    <location>
        <begin position="716"/>
        <end position="740"/>
    </location>
</feature>
<feature type="region of interest" description="Disordered" evidence="1">
    <location>
        <begin position="947"/>
        <end position="975"/>
    </location>
</feature>
<accession>A0A8H7I8D8</accession>